<evidence type="ECO:0000313" key="1">
    <source>
        <dbReference type="EMBL" id="MBD2278097.1"/>
    </source>
</evidence>
<protein>
    <recommendedName>
        <fullName evidence="3">CpcD</fullName>
    </recommendedName>
</protein>
<sequence>MTKPKILQEEREYTFRSYFEMTYPPRRNFNKQLILALLKPGMNLGVETFHGTSLQGF</sequence>
<dbReference type="Proteomes" id="UP000606721">
    <property type="component" value="Unassembled WGS sequence"/>
</dbReference>
<evidence type="ECO:0008006" key="3">
    <source>
        <dbReference type="Google" id="ProtNLM"/>
    </source>
</evidence>
<gene>
    <name evidence="1" type="ORF">H6F99_07200</name>
</gene>
<organism evidence="1 2">
    <name type="scientific">Aphanizomenon flos-aquae FACHB-1040</name>
    <dbReference type="NCBI Taxonomy" id="2692887"/>
    <lineage>
        <taxon>Bacteria</taxon>
        <taxon>Bacillati</taxon>
        <taxon>Cyanobacteriota</taxon>
        <taxon>Cyanophyceae</taxon>
        <taxon>Nostocales</taxon>
        <taxon>Aphanizomenonaceae</taxon>
        <taxon>Aphanizomenon</taxon>
    </lineage>
</organism>
<reference evidence="1 2" key="1">
    <citation type="journal article" date="2020" name="ISME J.">
        <title>Comparative genomics reveals insights into cyanobacterial evolution and habitat adaptation.</title>
        <authorList>
            <person name="Chen M.Y."/>
            <person name="Teng W.K."/>
            <person name="Zhao L."/>
            <person name="Hu C.X."/>
            <person name="Zhou Y.K."/>
            <person name="Han B.P."/>
            <person name="Song L.R."/>
            <person name="Shu W.S."/>
        </authorList>
    </citation>
    <scope>NUCLEOTIDE SEQUENCE [LARGE SCALE GENOMIC DNA]</scope>
    <source>
        <strain evidence="1 2">FACHB-1040</strain>
    </source>
</reference>
<accession>A0ABR8BTU9</accession>
<evidence type="ECO:0000313" key="2">
    <source>
        <dbReference type="Proteomes" id="UP000606721"/>
    </source>
</evidence>
<name>A0ABR8BTU9_APHFL</name>
<proteinExistence type="predicted"/>
<dbReference type="RefSeq" id="WP_160170634.1">
    <property type="nucleotide sequence ID" value="NZ_JACJQT010000013.1"/>
</dbReference>
<keyword evidence="2" id="KW-1185">Reference proteome</keyword>
<comment type="caution">
    <text evidence="1">The sequence shown here is derived from an EMBL/GenBank/DDBJ whole genome shotgun (WGS) entry which is preliminary data.</text>
</comment>
<dbReference type="EMBL" id="JACJQT010000013">
    <property type="protein sequence ID" value="MBD2278097.1"/>
    <property type="molecule type" value="Genomic_DNA"/>
</dbReference>